<keyword evidence="3" id="KW-1185">Reference proteome</keyword>
<dbReference type="OrthoDB" id="2436324at2759"/>
<name>A0A197KBV3_9FUNG</name>
<dbReference type="AlphaFoldDB" id="A0A197KBV3"/>
<feature type="region of interest" description="Disordered" evidence="1">
    <location>
        <begin position="621"/>
        <end position="647"/>
    </location>
</feature>
<reference evidence="2 3" key="1">
    <citation type="submission" date="2016-05" db="EMBL/GenBank/DDBJ databases">
        <title>Genome sequencing reveals origins of a unique bacterial endosymbiosis in the earliest lineages of terrestrial Fungi.</title>
        <authorList>
            <consortium name="DOE Joint Genome Institute"/>
            <person name="Uehling J."/>
            <person name="Gryganskyi A."/>
            <person name="Hameed K."/>
            <person name="Tschaplinski T."/>
            <person name="Misztal P."/>
            <person name="Wu S."/>
            <person name="Desiro A."/>
            <person name="Vande Pol N."/>
            <person name="Du Z.-Y."/>
            <person name="Zienkiewicz A."/>
            <person name="Zienkiewicz K."/>
            <person name="Morin E."/>
            <person name="Tisserant E."/>
            <person name="Splivallo R."/>
            <person name="Hainaut M."/>
            <person name="Henrissat B."/>
            <person name="Ohm R."/>
            <person name="Kuo A."/>
            <person name="Yan J."/>
            <person name="Lipzen A."/>
            <person name="Nolan M."/>
            <person name="Labutti K."/>
            <person name="Barry K."/>
            <person name="Goldstein A."/>
            <person name="Labbe J."/>
            <person name="Schadt C."/>
            <person name="Tuskan G."/>
            <person name="Grigoriev I."/>
            <person name="Martin F."/>
            <person name="Vilgalys R."/>
            <person name="Bonito G."/>
        </authorList>
    </citation>
    <scope>NUCLEOTIDE SEQUENCE [LARGE SCALE GENOMIC DNA]</scope>
    <source>
        <strain evidence="2 3">AG-77</strain>
    </source>
</reference>
<feature type="compositionally biased region" description="Low complexity" evidence="1">
    <location>
        <begin position="495"/>
        <end position="507"/>
    </location>
</feature>
<evidence type="ECO:0000256" key="1">
    <source>
        <dbReference type="SAM" id="MobiDB-lite"/>
    </source>
</evidence>
<dbReference type="EMBL" id="KV442015">
    <property type="protein sequence ID" value="OAQ35192.1"/>
    <property type="molecule type" value="Genomic_DNA"/>
</dbReference>
<gene>
    <name evidence="2" type="ORF">K457DRAFT_121171</name>
</gene>
<protein>
    <submittedName>
        <fullName evidence="2">Uncharacterized protein</fullName>
    </submittedName>
</protein>
<evidence type="ECO:0000313" key="2">
    <source>
        <dbReference type="EMBL" id="OAQ35192.1"/>
    </source>
</evidence>
<evidence type="ECO:0000313" key="3">
    <source>
        <dbReference type="Proteomes" id="UP000078512"/>
    </source>
</evidence>
<organism evidence="2 3">
    <name type="scientific">Linnemannia elongata AG-77</name>
    <dbReference type="NCBI Taxonomy" id="1314771"/>
    <lineage>
        <taxon>Eukaryota</taxon>
        <taxon>Fungi</taxon>
        <taxon>Fungi incertae sedis</taxon>
        <taxon>Mucoromycota</taxon>
        <taxon>Mortierellomycotina</taxon>
        <taxon>Mortierellomycetes</taxon>
        <taxon>Mortierellales</taxon>
        <taxon>Mortierellaceae</taxon>
        <taxon>Linnemannia</taxon>
    </lineage>
</organism>
<sequence length="686" mass="77389">MSGLTTVFADYRVEFATNIANLWSGPLFSKALDFLLRFSLRFQLAPERELKYYTRVRDLAKKKMEQGERDKSRSMTFKTWKDRAEQLQQDLGELAARDRTGTDRFQALMSLLRDHVAKEPKKDRQVDNGSIFGHADTVEETRLMLEATEEALDEAVTKILLESPNLDVPSLNSAWVRRTAHRPEEFTDADCAAVVNIVKSLAPYTPKRVSNASGSTAPPTANAATMIRIVLISNHFLQYSGYGQFARRFAPAPSVASLHPIPLGAAALYETLCWKAPNNFDIFDKSHKPIASVITATKNQTDIFNNFFDIEAIHGLCRKYKLRFAFRLTFVNRHTVRVLGEAIPEGQERGQGGPVISMLDEQKKDRTKRRAGTDWGREGHRTGITQAMATQRLVDTSEISKNLEGEQKERRRLWLVADNTRHNAAVRVREIIKFNEQEAQSINPKREKPNEKQAEADLQAARKNADAAFMDWMRKDEDLRLDRATRYALQRIAKTKPSTDPPSTTRPNYEARPTWSHPAGEATTECLYINCALDAAKSDRTKGIGFTADDPGLVKMTTSVTSTLTSVTQSIRQYTVQTQNRFNLLAHVDELEPPISSEEQEQATVAIPPVRTVTAEQIDSLSLTTKNQQKRQKKLAAHTPEARSTRDALKALSNSSINFAETLDEVEASQEIRRQSRQPLGEEWSE</sequence>
<feature type="region of interest" description="Disordered" evidence="1">
    <location>
        <begin position="663"/>
        <end position="686"/>
    </location>
</feature>
<accession>A0A197KBV3</accession>
<dbReference type="Proteomes" id="UP000078512">
    <property type="component" value="Unassembled WGS sequence"/>
</dbReference>
<feature type="region of interest" description="Disordered" evidence="1">
    <location>
        <begin position="493"/>
        <end position="517"/>
    </location>
</feature>
<proteinExistence type="predicted"/>